<dbReference type="CDD" id="cd02696">
    <property type="entry name" value="MurNAc-LAA"/>
    <property type="match status" value="1"/>
</dbReference>
<evidence type="ECO:0000313" key="5">
    <source>
        <dbReference type="Proteomes" id="UP000886819"/>
    </source>
</evidence>
<gene>
    <name evidence="4" type="ORF">IAA66_00850</name>
</gene>
<keyword evidence="2" id="KW-0732">Signal</keyword>
<sequence>MEKRARSRIHRSLAVLTAAFALLAAAWAWEAGPQPTTAPAEGPLSGRVIAVDAGHGGYDGGARAPNGRWEKAYNLDIAVRLREYLVSLGAKVIMTREGDYALCDPNPPVRKKRQDMERRAARVLEGGAELLVSIHMNEYRDSGQSGPQVFYREDCPAGRELARTVQAQMIQALSPARAREALAGDFYILSLGIPSALVECGFLSNPQEEALLRTDAYCQRVAEAVGDGIAAYLALPERAQPAEREAR</sequence>
<dbReference type="PANTHER" id="PTHR30404">
    <property type="entry name" value="N-ACETYLMURAMOYL-L-ALANINE AMIDASE"/>
    <property type="match status" value="1"/>
</dbReference>
<dbReference type="InterPro" id="IPR002508">
    <property type="entry name" value="MurNAc-LAA_cat"/>
</dbReference>
<dbReference type="GO" id="GO:0009253">
    <property type="term" value="P:peptidoglycan catabolic process"/>
    <property type="evidence" value="ECO:0007669"/>
    <property type="project" value="InterPro"/>
</dbReference>
<dbReference type="Pfam" id="PF01520">
    <property type="entry name" value="Amidase_3"/>
    <property type="match status" value="1"/>
</dbReference>
<dbReference type="GO" id="GO:0030288">
    <property type="term" value="C:outer membrane-bounded periplasmic space"/>
    <property type="evidence" value="ECO:0007669"/>
    <property type="project" value="TreeGrafter"/>
</dbReference>
<dbReference type="PANTHER" id="PTHR30404:SF0">
    <property type="entry name" value="N-ACETYLMURAMOYL-L-ALANINE AMIDASE AMIC"/>
    <property type="match status" value="1"/>
</dbReference>
<accession>A0A9D1CI94</accession>
<dbReference type="InterPro" id="IPR050695">
    <property type="entry name" value="N-acetylmuramoyl_amidase_3"/>
</dbReference>
<dbReference type="SUPFAM" id="SSF53187">
    <property type="entry name" value="Zn-dependent exopeptidases"/>
    <property type="match status" value="1"/>
</dbReference>
<feature type="signal peptide" evidence="2">
    <location>
        <begin position="1"/>
        <end position="30"/>
    </location>
</feature>
<feature type="domain" description="MurNAc-LAA" evidence="3">
    <location>
        <begin position="120"/>
        <end position="230"/>
    </location>
</feature>
<dbReference type="AlphaFoldDB" id="A0A9D1CI94"/>
<dbReference type="Gene3D" id="3.40.630.40">
    <property type="entry name" value="Zn-dependent exopeptidases"/>
    <property type="match status" value="1"/>
</dbReference>
<evidence type="ECO:0000259" key="3">
    <source>
        <dbReference type="SMART" id="SM00646"/>
    </source>
</evidence>
<reference evidence="4" key="2">
    <citation type="journal article" date="2021" name="PeerJ">
        <title>Extensive microbial diversity within the chicken gut microbiome revealed by metagenomics and culture.</title>
        <authorList>
            <person name="Gilroy R."/>
            <person name="Ravi A."/>
            <person name="Getino M."/>
            <person name="Pursley I."/>
            <person name="Horton D.L."/>
            <person name="Alikhan N.F."/>
            <person name="Baker D."/>
            <person name="Gharbi K."/>
            <person name="Hall N."/>
            <person name="Watson M."/>
            <person name="Adriaenssens E.M."/>
            <person name="Foster-Nyarko E."/>
            <person name="Jarju S."/>
            <person name="Secka A."/>
            <person name="Antonio M."/>
            <person name="Oren A."/>
            <person name="Chaudhuri R.R."/>
            <person name="La Ragione R."/>
            <person name="Hildebrand F."/>
            <person name="Pallen M.J."/>
        </authorList>
    </citation>
    <scope>NUCLEOTIDE SEQUENCE</scope>
    <source>
        <strain evidence="4">ChiHile30-977</strain>
    </source>
</reference>
<keyword evidence="1" id="KW-0378">Hydrolase</keyword>
<evidence type="ECO:0000256" key="1">
    <source>
        <dbReference type="ARBA" id="ARBA00022801"/>
    </source>
</evidence>
<feature type="chain" id="PRO_5038372903" evidence="2">
    <location>
        <begin position="31"/>
        <end position="247"/>
    </location>
</feature>
<protein>
    <submittedName>
        <fullName evidence="4">N-acetylmuramoyl-L-alanine amidase</fullName>
    </submittedName>
</protein>
<dbReference type="EMBL" id="DVFI01000011">
    <property type="protein sequence ID" value="HIQ62118.1"/>
    <property type="molecule type" value="Genomic_DNA"/>
</dbReference>
<name>A0A9D1CI94_9FIRM</name>
<organism evidence="4 5">
    <name type="scientific">Candidatus Avichristensenella intestinipullorum</name>
    <dbReference type="NCBI Taxonomy" id="2840693"/>
    <lineage>
        <taxon>Bacteria</taxon>
        <taxon>Bacillati</taxon>
        <taxon>Bacillota</taxon>
        <taxon>Clostridia</taxon>
        <taxon>Candidatus Avichristensenella</taxon>
    </lineage>
</organism>
<dbReference type="SMART" id="SM00646">
    <property type="entry name" value="Ami_3"/>
    <property type="match status" value="1"/>
</dbReference>
<dbReference type="GO" id="GO:0008745">
    <property type="term" value="F:N-acetylmuramoyl-L-alanine amidase activity"/>
    <property type="evidence" value="ECO:0007669"/>
    <property type="project" value="InterPro"/>
</dbReference>
<reference evidence="4" key="1">
    <citation type="submission" date="2020-10" db="EMBL/GenBank/DDBJ databases">
        <authorList>
            <person name="Gilroy R."/>
        </authorList>
    </citation>
    <scope>NUCLEOTIDE SEQUENCE</scope>
    <source>
        <strain evidence="4">ChiHile30-977</strain>
    </source>
</reference>
<evidence type="ECO:0000256" key="2">
    <source>
        <dbReference type="SAM" id="SignalP"/>
    </source>
</evidence>
<dbReference type="Proteomes" id="UP000886819">
    <property type="component" value="Unassembled WGS sequence"/>
</dbReference>
<comment type="caution">
    <text evidence="4">The sequence shown here is derived from an EMBL/GenBank/DDBJ whole genome shotgun (WGS) entry which is preliminary data.</text>
</comment>
<evidence type="ECO:0000313" key="4">
    <source>
        <dbReference type="EMBL" id="HIQ62118.1"/>
    </source>
</evidence>
<proteinExistence type="predicted"/>